<organism evidence="2 3">
    <name type="scientific">Lentinula guzmanii</name>
    <dbReference type="NCBI Taxonomy" id="2804957"/>
    <lineage>
        <taxon>Eukaryota</taxon>
        <taxon>Fungi</taxon>
        <taxon>Dikarya</taxon>
        <taxon>Basidiomycota</taxon>
        <taxon>Agaricomycotina</taxon>
        <taxon>Agaricomycetes</taxon>
        <taxon>Agaricomycetidae</taxon>
        <taxon>Agaricales</taxon>
        <taxon>Marasmiineae</taxon>
        <taxon>Omphalotaceae</taxon>
        <taxon>Lentinula</taxon>
    </lineage>
</organism>
<dbReference type="EMBL" id="JANVFO010000127">
    <property type="protein sequence ID" value="KAJ3710915.1"/>
    <property type="molecule type" value="Genomic_DNA"/>
</dbReference>
<reference evidence="2" key="1">
    <citation type="submission" date="2022-08" db="EMBL/GenBank/DDBJ databases">
        <authorList>
            <consortium name="DOE Joint Genome Institute"/>
            <person name="Min B."/>
            <person name="Sierra-Patev S."/>
            <person name="Naranjo-Ortiz M."/>
            <person name="Looney B."/>
            <person name="Konkel Z."/>
            <person name="Slot J.C."/>
            <person name="Sakamoto Y."/>
            <person name="Steenwyk J.L."/>
            <person name="Rokas A."/>
            <person name="Carro J."/>
            <person name="Camarero S."/>
            <person name="Ferreira P."/>
            <person name="Molpeceres G."/>
            <person name="Ruiz-duenas F.J."/>
            <person name="Serrano A."/>
            <person name="Henrissat B."/>
            <person name="Drula E."/>
            <person name="Hughes K.W."/>
            <person name="Mata J.L."/>
            <person name="Ishikawa N.K."/>
            <person name="Vargas-Isla R."/>
            <person name="Ushijima S."/>
            <person name="Smith C.A."/>
            <person name="Ahrendt S."/>
            <person name="Andreopoulos W."/>
            <person name="He G."/>
            <person name="LaButti K."/>
            <person name="Lipzen A."/>
            <person name="Ng V."/>
            <person name="Riley R."/>
            <person name="Sandor L."/>
            <person name="Barry K."/>
            <person name="Martinez A.T."/>
            <person name="Xiao Y."/>
            <person name="Gibbons J.G."/>
            <person name="Terashima K."/>
            <person name="Hibbett D.S."/>
            <person name="Grigoriev I.V."/>
        </authorList>
    </citation>
    <scope>NUCLEOTIDE SEQUENCE</scope>
    <source>
        <strain evidence="2">ET3784</strain>
    </source>
</reference>
<name>A0AA38J7L9_9AGAR</name>
<feature type="chain" id="PRO_5041251351" evidence="1">
    <location>
        <begin position="22"/>
        <end position="100"/>
    </location>
</feature>
<comment type="caution">
    <text evidence="2">The sequence shown here is derived from an EMBL/GenBank/DDBJ whole genome shotgun (WGS) entry which is preliminary data.</text>
</comment>
<protein>
    <submittedName>
        <fullName evidence="2">Uncharacterized protein</fullName>
    </submittedName>
</protein>
<evidence type="ECO:0000313" key="3">
    <source>
        <dbReference type="Proteomes" id="UP001176059"/>
    </source>
</evidence>
<feature type="signal peptide" evidence="1">
    <location>
        <begin position="1"/>
        <end position="21"/>
    </location>
</feature>
<sequence length="100" mass="10639">MHSSLLTSVLVALVLTKKAVASVAYCSNQYFETGALGESPYQTYHAAPYLPVQLNYALPPNDCPANSQVEGYLFFAPEGPVAMPRGGLILNPNASAKGHK</sequence>
<dbReference type="Proteomes" id="UP001176059">
    <property type="component" value="Unassembled WGS sequence"/>
</dbReference>
<dbReference type="AlphaFoldDB" id="A0AA38J7L9"/>
<evidence type="ECO:0000313" key="2">
    <source>
        <dbReference type="EMBL" id="KAJ3710915.1"/>
    </source>
</evidence>
<evidence type="ECO:0000256" key="1">
    <source>
        <dbReference type="SAM" id="SignalP"/>
    </source>
</evidence>
<proteinExistence type="predicted"/>
<keyword evidence="3" id="KW-1185">Reference proteome</keyword>
<gene>
    <name evidence="2" type="ORF">DFJ43DRAFT_1161943</name>
</gene>
<reference evidence="2" key="2">
    <citation type="journal article" date="2023" name="Proc. Natl. Acad. Sci. U.S.A.">
        <title>A global phylogenomic analysis of the shiitake genus Lentinula.</title>
        <authorList>
            <person name="Sierra-Patev S."/>
            <person name="Min B."/>
            <person name="Naranjo-Ortiz M."/>
            <person name="Looney B."/>
            <person name="Konkel Z."/>
            <person name="Slot J.C."/>
            <person name="Sakamoto Y."/>
            <person name="Steenwyk J.L."/>
            <person name="Rokas A."/>
            <person name="Carro J."/>
            <person name="Camarero S."/>
            <person name="Ferreira P."/>
            <person name="Molpeceres G."/>
            <person name="Ruiz-Duenas F.J."/>
            <person name="Serrano A."/>
            <person name="Henrissat B."/>
            <person name="Drula E."/>
            <person name="Hughes K.W."/>
            <person name="Mata J.L."/>
            <person name="Ishikawa N.K."/>
            <person name="Vargas-Isla R."/>
            <person name="Ushijima S."/>
            <person name="Smith C.A."/>
            <person name="Donoghue J."/>
            <person name="Ahrendt S."/>
            <person name="Andreopoulos W."/>
            <person name="He G."/>
            <person name="LaButti K."/>
            <person name="Lipzen A."/>
            <person name="Ng V."/>
            <person name="Riley R."/>
            <person name="Sandor L."/>
            <person name="Barry K."/>
            <person name="Martinez A.T."/>
            <person name="Xiao Y."/>
            <person name="Gibbons J.G."/>
            <person name="Terashima K."/>
            <person name="Grigoriev I.V."/>
            <person name="Hibbett D."/>
        </authorList>
    </citation>
    <scope>NUCLEOTIDE SEQUENCE</scope>
    <source>
        <strain evidence="2">ET3784</strain>
    </source>
</reference>
<keyword evidence="1" id="KW-0732">Signal</keyword>
<accession>A0AA38J7L9</accession>